<evidence type="ECO:0000313" key="3">
    <source>
        <dbReference type="EMBL" id="PNX88783.1"/>
    </source>
</evidence>
<organism evidence="3 4">
    <name type="scientific">Trifolium pratense</name>
    <name type="common">Red clover</name>
    <dbReference type="NCBI Taxonomy" id="57577"/>
    <lineage>
        <taxon>Eukaryota</taxon>
        <taxon>Viridiplantae</taxon>
        <taxon>Streptophyta</taxon>
        <taxon>Embryophyta</taxon>
        <taxon>Tracheophyta</taxon>
        <taxon>Spermatophyta</taxon>
        <taxon>Magnoliopsida</taxon>
        <taxon>eudicotyledons</taxon>
        <taxon>Gunneridae</taxon>
        <taxon>Pentapetalae</taxon>
        <taxon>rosids</taxon>
        <taxon>fabids</taxon>
        <taxon>Fabales</taxon>
        <taxon>Fabaceae</taxon>
        <taxon>Papilionoideae</taxon>
        <taxon>50 kb inversion clade</taxon>
        <taxon>NPAAA clade</taxon>
        <taxon>Hologalegina</taxon>
        <taxon>IRL clade</taxon>
        <taxon>Trifolieae</taxon>
        <taxon>Trifolium</taxon>
    </lineage>
</organism>
<dbReference type="FunFam" id="3.40.50.10140:FF:000007">
    <property type="entry name" value="Disease resistance protein (TIR-NBS-LRR class)"/>
    <property type="match status" value="1"/>
</dbReference>
<dbReference type="PANTHER" id="PTHR32009:SF144">
    <property type="entry name" value="RESISTANCE PROTEIN (TIR-NBS-LRR CLASS), PUTATIVE-RELATED"/>
    <property type="match status" value="1"/>
</dbReference>
<evidence type="ECO:0000256" key="1">
    <source>
        <dbReference type="ARBA" id="ARBA00023027"/>
    </source>
</evidence>
<reference evidence="3 4" key="2">
    <citation type="journal article" date="2017" name="Front. Plant Sci.">
        <title>Gene Classification and Mining of Molecular Markers Useful in Red Clover (Trifolium pratense) Breeding.</title>
        <authorList>
            <person name="Istvanek J."/>
            <person name="Dluhosova J."/>
            <person name="Dluhos P."/>
            <person name="Patkova L."/>
            <person name="Nedelnik J."/>
            <person name="Repkova J."/>
        </authorList>
    </citation>
    <scope>NUCLEOTIDE SEQUENCE [LARGE SCALE GENOMIC DNA]</scope>
    <source>
        <strain evidence="4">cv. Tatra</strain>
        <tissue evidence="3">Young leaves</tissue>
    </source>
</reference>
<keyword evidence="1" id="KW-0520">NAD</keyword>
<reference evidence="3 4" key="1">
    <citation type="journal article" date="2014" name="Am. J. Bot.">
        <title>Genome assembly and annotation for red clover (Trifolium pratense; Fabaceae).</title>
        <authorList>
            <person name="Istvanek J."/>
            <person name="Jaros M."/>
            <person name="Krenek A."/>
            <person name="Repkova J."/>
        </authorList>
    </citation>
    <scope>NUCLEOTIDE SEQUENCE [LARGE SCALE GENOMIC DNA]</scope>
    <source>
        <strain evidence="4">cv. Tatra</strain>
        <tissue evidence="3">Young leaves</tissue>
    </source>
</reference>
<proteinExistence type="predicted"/>
<dbReference type="InterPro" id="IPR035897">
    <property type="entry name" value="Toll_tir_struct_dom_sf"/>
</dbReference>
<dbReference type="EMBL" id="ASHM01057676">
    <property type="protein sequence ID" value="PNX88783.1"/>
    <property type="molecule type" value="Genomic_DNA"/>
</dbReference>
<evidence type="ECO:0000259" key="2">
    <source>
        <dbReference type="PROSITE" id="PS50104"/>
    </source>
</evidence>
<dbReference type="PANTHER" id="PTHR32009">
    <property type="entry name" value="TMV RESISTANCE PROTEIN N-LIKE"/>
    <property type="match status" value="1"/>
</dbReference>
<feature type="domain" description="TIR" evidence="2">
    <location>
        <begin position="17"/>
        <end position="169"/>
    </location>
</feature>
<dbReference type="Pfam" id="PF01582">
    <property type="entry name" value="TIR"/>
    <property type="match status" value="1"/>
</dbReference>
<gene>
    <name evidence="3" type="ORF">L195_g044897</name>
</gene>
<dbReference type="InterPro" id="IPR000157">
    <property type="entry name" value="TIR_dom"/>
</dbReference>
<dbReference type="SMART" id="SM00255">
    <property type="entry name" value="TIR"/>
    <property type="match status" value="1"/>
</dbReference>
<name>A0A2K3MDA9_TRIPR</name>
<feature type="non-terminal residue" evidence="3">
    <location>
        <position position="169"/>
    </location>
</feature>
<comment type="caution">
    <text evidence="3">The sequence shown here is derived from an EMBL/GenBank/DDBJ whole genome shotgun (WGS) entry which is preliminary data.</text>
</comment>
<protein>
    <submittedName>
        <fullName evidence="3">Resistance protein</fullName>
    </submittedName>
</protein>
<sequence>MSLQSPSSSSSFPNEYFNYQVFLSFRGIDTRYGFTNNLYNALKDKGIHTFIDYNDLQRGDEITPTLIKAINESRIYIPIFSINYASSSFCLDELVHIMRGFKEKGRLVLPVFYSVDPSDVRHQKGSCGKALAEHEKKFQNNEKNMERLCRWKIALNQAANIAGYHFNIG</sequence>
<accession>A0A2K3MDA9</accession>
<dbReference type="Gene3D" id="3.40.50.10140">
    <property type="entry name" value="Toll/interleukin-1 receptor homology (TIR) domain"/>
    <property type="match status" value="1"/>
</dbReference>
<dbReference type="AlphaFoldDB" id="A0A2K3MDA9"/>
<dbReference type="PROSITE" id="PS50104">
    <property type="entry name" value="TIR"/>
    <property type="match status" value="1"/>
</dbReference>
<dbReference type="GO" id="GO:0007165">
    <property type="term" value="P:signal transduction"/>
    <property type="evidence" value="ECO:0007669"/>
    <property type="project" value="InterPro"/>
</dbReference>
<dbReference type="Proteomes" id="UP000236291">
    <property type="component" value="Unassembled WGS sequence"/>
</dbReference>
<dbReference type="SUPFAM" id="SSF52200">
    <property type="entry name" value="Toll/Interleukin receptor TIR domain"/>
    <property type="match status" value="1"/>
</dbReference>
<evidence type="ECO:0000313" key="4">
    <source>
        <dbReference type="Proteomes" id="UP000236291"/>
    </source>
</evidence>
<dbReference type="STRING" id="57577.A0A2K3MDA9"/>